<organism evidence="2 3">
    <name type="scientific">Mugilogobius chulae</name>
    <name type="common">yellowstripe goby</name>
    <dbReference type="NCBI Taxonomy" id="88201"/>
    <lineage>
        <taxon>Eukaryota</taxon>
        <taxon>Metazoa</taxon>
        <taxon>Chordata</taxon>
        <taxon>Craniata</taxon>
        <taxon>Vertebrata</taxon>
        <taxon>Euteleostomi</taxon>
        <taxon>Actinopterygii</taxon>
        <taxon>Neopterygii</taxon>
        <taxon>Teleostei</taxon>
        <taxon>Neoteleostei</taxon>
        <taxon>Acanthomorphata</taxon>
        <taxon>Gobiaria</taxon>
        <taxon>Gobiiformes</taxon>
        <taxon>Gobioidei</taxon>
        <taxon>Gobiidae</taxon>
        <taxon>Gobionellinae</taxon>
        <taxon>Mugilogobius</taxon>
    </lineage>
</organism>
<evidence type="ECO:0000313" key="3">
    <source>
        <dbReference type="Proteomes" id="UP001460270"/>
    </source>
</evidence>
<evidence type="ECO:0000313" key="2">
    <source>
        <dbReference type="EMBL" id="KAK7885887.1"/>
    </source>
</evidence>
<proteinExistence type="predicted"/>
<gene>
    <name evidence="2" type="ORF">WMY93_025508</name>
</gene>
<keyword evidence="3" id="KW-1185">Reference proteome</keyword>
<name>A0AAW0MUW1_9GOBI</name>
<reference evidence="3" key="1">
    <citation type="submission" date="2024-04" db="EMBL/GenBank/DDBJ databases">
        <title>Salinicola lusitanus LLJ914,a marine bacterium isolated from the Okinawa Trough.</title>
        <authorList>
            <person name="Li J."/>
        </authorList>
    </citation>
    <scope>NUCLEOTIDE SEQUENCE [LARGE SCALE GENOMIC DNA]</scope>
</reference>
<dbReference type="AlphaFoldDB" id="A0AAW0MUW1"/>
<evidence type="ECO:0000256" key="1">
    <source>
        <dbReference type="SAM" id="MobiDB-lite"/>
    </source>
</evidence>
<comment type="caution">
    <text evidence="2">The sequence shown here is derived from an EMBL/GenBank/DDBJ whole genome shotgun (WGS) entry which is preliminary data.</text>
</comment>
<dbReference type="EMBL" id="JBBPFD010000019">
    <property type="protein sequence ID" value="KAK7885887.1"/>
    <property type="molecule type" value="Genomic_DNA"/>
</dbReference>
<accession>A0AAW0MUW1</accession>
<feature type="compositionally biased region" description="Polar residues" evidence="1">
    <location>
        <begin position="90"/>
        <end position="105"/>
    </location>
</feature>
<feature type="region of interest" description="Disordered" evidence="1">
    <location>
        <begin position="75"/>
        <end position="113"/>
    </location>
</feature>
<dbReference type="Proteomes" id="UP001460270">
    <property type="component" value="Unassembled WGS sequence"/>
</dbReference>
<sequence>MDRAVHRAVPGCPPDAPVRSCRKTEAPGRLSHRYRPRSNSLCFTITRERPENTAQCPHLPQAVCRCQCREAAMIGTSSPRPHEPARPVSCPSNTGVQIPTASSDTGPDKSDGACVRSAVRVAPRCRGRRTPVTG</sequence>
<protein>
    <submittedName>
        <fullName evidence="2">Uncharacterized protein</fullName>
    </submittedName>
</protein>